<reference evidence="1" key="1">
    <citation type="submission" date="2021-05" db="EMBL/GenBank/DDBJ databases">
        <title>Comparative genomics of three Colletotrichum scovillei strains and genetic complementation revealed genes involved fungal growth and virulence on chili pepper.</title>
        <authorList>
            <person name="Hsieh D.-K."/>
            <person name="Chuang S.-C."/>
            <person name="Chen C.-Y."/>
            <person name="Chao Y.-T."/>
            <person name="Lu M.-Y.J."/>
            <person name="Lee M.-H."/>
            <person name="Shih M.-C."/>
        </authorList>
    </citation>
    <scope>NUCLEOTIDE SEQUENCE</scope>
    <source>
        <strain evidence="1">Coll-153</strain>
    </source>
</reference>
<dbReference type="AlphaFoldDB" id="A0A9P7QRV0"/>
<feature type="non-terminal residue" evidence="1">
    <location>
        <position position="68"/>
    </location>
</feature>
<name>A0A9P7QRV0_9PEZI</name>
<evidence type="ECO:0000313" key="2">
    <source>
        <dbReference type="Proteomes" id="UP000699042"/>
    </source>
</evidence>
<accession>A0A9P7QRV0</accession>
<evidence type="ECO:0000313" key="1">
    <source>
        <dbReference type="EMBL" id="KAG7041432.1"/>
    </source>
</evidence>
<sequence length="68" mass="7297">MTQMFLLKVECTLNSKNGATGTLVGTELPSQTARTAAIPVLEQCNAPETRCWTQLLCGAVTISGRELE</sequence>
<comment type="caution">
    <text evidence="1">The sequence shown here is derived from an EMBL/GenBank/DDBJ whole genome shotgun (WGS) entry which is preliminary data.</text>
</comment>
<protein>
    <submittedName>
        <fullName evidence="1">Uncharacterized protein</fullName>
    </submittedName>
</protein>
<organism evidence="1 2">
    <name type="scientific">Colletotrichum scovillei</name>
    <dbReference type="NCBI Taxonomy" id="1209932"/>
    <lineage>
        <taxon>Eukaryota</taxon>
        <taxon>Fungi</taxon>
        <taxon>Dikarya</taxon>
        <taxon>Ascomycota</taxon>
        <taxon>Pezizomycotina</taxon>
        <taxon>Sordariomycetes</taxon>
        <taxon>Hypocreomycetidae</taxon>
        <taxon>Glomerellales</taxon>
        <taxon>Glomerellaceae</taxon>
        <taxon>Colletotrichum</taxon>
        <taxon>Colletotrichum acutatum species complex</taxon>
    </lineage>
</organism>
<proteinExistence type="predicted"/>
<dbReference type="EMBL" id="JAESDN010000015">
    <property type="protein sequence ID" value="KAG7041432.1"/>
    <property type="molecule type" value="Genomic_DNA"/>
</dbReference>
<gene>
    <name evidence="1" type="ORF">JMJ77_003538</name>
</gene>
<keyword evidence="2" id="KW-1185">Reference proteome</keyword>
<dbReference type="Proteomes" id="UP000699042">
    <property type="component" value="Unassembled WGS sequence"/>
</dbReference>